<proteinExistence type="inferred from homology"/>
<dbReference type="AlphaFoldDB" id="A0A084SWC4"/>
<evidence type="ECO:0000256" key="8">
    <source>
        <dbReference type="ARBA" id="ARBA00023209"/>
    </source>
</evidence>
<keyword evidence="3 10" id="KW-0808">Transferase</keyword>
<comment type="pathway">
    <text evidence="10">Lipid metabolism; phospholipid metabolism.</text>
</comment>
<evidence type="ECO:0000313" key="11">
    <source>
        <dbReference type="EMBL" id="KFA92759.1"/>
    </source>
</evidence>
<dbReference type="InterPro" id="IPR003811">
    <property type="entry name" value="G3P_acylTferase_PlsY"/>
</dbReference>
<keyword evidence="2 10" id="KW-0444">Lipid biosynthesis</keyword>
<comment type="catalytic activity">
    <reaction evidence="10">
        <text>an acyl phosphate + sn-glycerol 3-phosphate = a 1-acyl-sn-glycero-3-phosphate + phosphate</text>
        <dbReference type="Rhea" id="RHEA:34075"/>
        <dbReference type="ChEBI" id="CHEBI:43474"/>
        <dbReference type="ChEBI" id="CHEBI:57597"/>
        <dbReference type="ChEBI" id="CHEBI:57970"/>
        <dbReference type="ChEBI" id="CHEBI:59918"/>
        <dbReference type="EC" id="2.3.1.275"/>
    </reaction>
</comment>
<name>A0A084SWC4_9BACT</name>
<dbReference type="GO" id="GO:0043772">
    <property type="term" value="F:acyl-phosphate glycerol-3-phosphate acyltransferase activity"/>
    <property type="evidence" value="ECO:0007669"/>
    <property type="project" value="UniProtKB-UniRule"/>
</dbReference>
<dbReference type="EMBL" id="JPMI01000079">
    <property type="protein sequence ID" value="KFA92759.1"/>
    <property type="molecule type" value="Genomic_DNA"/>
</dbReference>
<dbReference type="EC" id="2.3.1.275" evidence="10"/>
<evidence type="ECO:0000256" key="2">
    <source>
        <dbReference type="ARBA" id="ARBA00022516"/>
    </source>
</evidence>
<keyword evidence="1 10" id="KW-1003">Cell membrane</keyword>
<keyword evidence="6 10" id="KW-0443">Lipid metabolism</keyword>
<feature type="transmembrane region" description="Helical" evidence="10">
    <location>
        <begin position="52"/>
        <end position="74"/>
    </location>
</feature>
<comment type="subunit">
    <text evidence="10">Probably interacts with PlsX.</text>
</comment>
<accession>A0A084SWC4</accession>
<feature type="transmembrane region" description="Helical" evidence="10">
    <location>
        <begin position="141"/>
        <end position="158"/>
    </location>
</feature>
<dbReference type="GO" id="GO:0008654">
    <property type="term" value="P:phospholipid biosynthetic process"/>
    <property type="evidence" value="ECO:0007669"/>
    <property type="project" value="UniProtKB-UniRule"/>
</dbReference>
<evidence type="ECO:0000313" key="12">
    <source>
        <dbReference type="Proteomes" id="UP000028547"/>
    </source>
</evidence>
<organism evidence="11 12">
    <name type="scientific">Archangium violaceum Cb vi76</name>
    <dbReference type="NCBI Taxonomy" id="1406225"/>
    <lineage>
        <taxon>Bacteria</taxon>
        <taxon>Pseudomonadati</taxon>
        <taxon>Myxococcota</taxon>
        <taxon>Myxococcia</taxon>
        <taxon>Myxococcales</taxon>
        <taxon>Cystobacterineae</taxon>
        <taxon>Archangiaceae</taxon>
        <taxon>Archangium</taxon>
    </lineage>
</organism>
<comment type="similarity">
    <text evidence="10">Belongs to the PlsY family.</text>
</comment>
<feature type="transmembrane region" description="Helical" evidence="10">
    <location>
        <begin position="164"/>
        <end position="182"/>
    </location>
</feature>
<protein>
    <recommendedName>
        <fullName evidence="10">Glycerol-3-phosphate acyltransferase</fullName>
    </recommendedName>
    <alternativeName>
        <fullName evidence="10">Acyl-PO4 G3P acyltransferase</fullName>
    </alternativeName>
    <alternativeName>
        <fullName evidence="10">Acyl-phosphate--glycerol-3-phosphate acyltransferase</fullName>
    </alternativeName>
    <alternativeName>
        <fullName evidence="10">G3P acyltransferase</fullName>
        <shortName evidence="10">GPAT</shortName>
        <ecNumber evidence="10">2.3.1.275</ecNumber>
    </alternativeName>
    <alternativeName>
        <fullName evidence="10">Lysophosphatidic acid synthase</fullName>
        <shortName evidence="10">LPA synthase</shortName>
    </alternativeName>
</protein>
<dbReference type="PANTHER" id="PTHR30309">
    <property type="entry name" value="INNER MEMBRANE PROTEIN YGIH"/>
    <property type="match status" value="1"/>
</dbReference>
<evidence type="ECO:0000256" key="1">
    <source>
        <dbReference type="ARBA" id="ARBA00022475"/>
    </source>
</evidence>
<dbReference type="PANTHER" id="PTHR30309:SF0">
    <property type="entry name" value="GLYCEROL-3-PHOSPHATE ACYLTRANSFERASE-RELATED"/>
    <property type="match status" value="1"/>
</dbReference>
<sequence>MHPAALLLLGYLAGSVPFGVLLTRWVRGVDVRQSGSGNIGATNVTRVAGKKLGAVVLLLDALKGALAVALALWLEPEAPRLHAAVGLSAFLGHVYPVWLKLHGGKGVATALGVLVVLVPLGALAGALVYAGLVAAWRVSSVGSLAGGVTAVAVASLTARAPEYAWLSALLFALIVWTHRSNIQRLMRRTERRF</sequence>
<keyword evidence="8 10" id="KW-0594">Phospholipid biosynthesis</keyword>
<keyword evidence="5 10" id="KW-1133">Transmembrane helix</keyword>
<evidence type="ECO:0000256" key="10">
    <source>
        <dbReference type="HAMAP-Rule" id="MF_01043"/>
    </source>
</evidence>
<comment type="subcellular location">
    <subcellularLocation>
        <location evidence="10">Cell membrane</location>
        <topology evidence="10">Multi-pass membrane protein</topology>
    </subcellularLocation>
</comment>
<dbReference type="Proteomes" id="UP000028547">
    <property type="component" value="Unassembled WGS sequence"/>
</dbReference>
<evidence type="ECO:0000256" key="3">
    <source>
        <dbReference type="ARBA" id="ARBA00022679"/>
    </source>
</evidence>
<dbReference type="UniPathway" id="UPA00085"/>
<gene>
    <name evidence="10" type="primary">plsY</name>
    <name evidence="11" type="ORF">Q664_12930</name>
</gene>
<dbReference type="HAMAP" id="MF_01043">
    <property type="entry name" value="PlsY"/>
    <property type="match status" value="1"/>
</dbReference>
<dbReference type="Pfam" id="PF02660">
    <property type="entry name" value="G3P_acyltransf"/>
    <property type="match status" value="1"/>
</dbReference>
<evidence type="ECO:0000256" key="9">
    <source>
        <dbReference type="ARBA" id="ARBA00023264"/>
    </source>
</evidence>
<dbReference type="NCBIfam" id="TIGR00023">
    <property type="entry name" value="glycerol-3-phosphate 1-O-acyltransferase PlsY"/>
    <property type="match status" value="1"/>
</dbReference>
<comment type="function">
    <text evidence="10">Catalyzes the transfer of an acyl group from acyl-phosphate (acyl-PO(4)) to glycerol-3-phosphate (G3P) to form lysophosphatidic acid (LPA). This enzyme utilizes acyl-phosphate as fatty acyl donor, but not acyl-CoA or acyl-ACP.</text>
</comment>
<evidence type="ECO:0000256" key="5">
    <source>
        <dbReference type="ARBA" id="ARBA00022989"/>
    </source>
</evidence>
<evidence type="ECO:0000256" key="6">
    <source>
        <dbReference type="ARBA" id="ARBA00023098"/>
    </source>
</evidence>
<comment type="caution">
    <text evidence="11">The sequence shown here is derived from an EMBL/GenBank/DDBJ whole genome shotgun (WGS) entry which is preliminary data.</text>
</comment>
<reference evidence="11 12" key="1">
    <citation type="submission" date="2014-07" db="EMBL/GenBank/DDBJ databases">
        <title>Draft Genome Sequence of Gephyronic Acid Producer, Cystobacter violaceus Strain Cb vi76.</title>
        <authorList>
            <person name="Stevens D.C."/>
            <person name="Young J."/>
            <person name="Carmichael R."/>
            <person name="Tan J."/>
            <person name="Taylor R.E."/>
        </authorList>
    </citation>
    <scope>NUCLEOTIDE SEQUENCE [LARGE SCALE GENOMIC DNA]</scope>
    <source>
        <strain evidence="11 12">Cb vi76</strain>
    </source>
</reference>
<keyword evidence="11" id="KW-0012">Acyltransferase</keyword>
<evidence type="ECO:0000256" key="7">
    <source>
        <dbReference type="ARBA" id="ARBA00023136"/>
    </source>
</evidence>
<dbReference type="RefSeq" id="WP_043394073.1">
    <property type="nucleotide sequence ID" value="NZ_JPMI01000079.1"/>
</dbReference>
<evidence type="ECO:0000256" key="4">
    <source>
        <dbReference type="ARBA" id="ARBA00022692"/>
    </source>
</evidence>
<feature type="transmembrane region" description="Helical" evidence="10">
    <location>
        <begin position="110"/>
        <end position="134"/>
    </location>
</feature>
<dbReference type="GO" id="GO:0005886">
    <property type="term" value="C:plasma membrane"/>
    <property type="evidence" value="ECO:0007669"/>
    <property type="project" value="UniProtKB-SubCell"/>
</dbReference>
<keyword evidence="9 10" id="KW-1208">Phospholipid metabolism</keyword>
<dbReference type="SMART" id="SM01207">
    <property type="entry name" value="G3P_acyltransf"/>
    <property type="match status" value="1"/>
</dbReference>
<keyword evidence="7 10" id="KW-0472">Membrane</keyword>
<keyword evidence="4 10" id="KW-0812">Transmembrane</keyword>